<evidence type="ECO:0000256" key="9">
    <source>
        <dbReference type="ARBA" id="ARBA00048017"/>
    </source>
</evidence>
<keyword evidence="2" id="KW-0808">Transferase</keyword>
<evidence type="ECO:0000256" key="4">
    <source>
        <dbReference type="ARBA" id="ARBA00022853"/>
    </source>
</evidence>
<evidence type="ECO:0000256" key="1">
    <source>
        <dbReference type="ARBA" id="ARBA00013184"/>
    </source>
</evidence>
<dbReference type="Pfam" id="PF00583">
    <property type="entry name" value="Acetyltransf_1"/>
    <property type="match status" value="1"/>
</dbReference>
<dbReference type="AlphaFoldDB" id="A0A915ISP8"/>
<name>A0A915ISP8_ROMCU</name>
<dbReference type="GO" id="GO:0000139">
    <property type="term" value="C:Golgi membrane"/>
    <property type="evidence" value="ECO:0007669"/>
    <property type="project" value="TreeGrafter"/>
</dbReference>
<evidence type="ECO:0000256" key="10">
    <source>
        <dbReference type="ARBA" id="ARBA00048848"/>
    </source>
</evidence>
<dbReference type="GO" id="GO:0004402">
    <property type="term" value="F:histone acetyltransferase activity"/>
    <property type="evidence" value="ECO:0007669"/>
    <property type="project" value="TreeGrafter"/>
</dbReference>
<evidence type="ECO:0000259" key="11">
    <source>
        <dbReference type="PROSITE" id="PS51186"/>
    </source>
</evidence>
<dbReference type="PANTHER" id="PTHR14744">
    <property type="entry name" value="N-ALPHA-ACETYLTRANSFERASE 60"/>
    <property type="match status" value="1"/>
</dbReference>
<proteinExistence type="inferred from homology"/>
<comment type="catalytic activity">
    <reaction evidence="9">
        <text>L-lysyl-[protein] + acetyl-CoA = N(6)-acetyl-L-lysyl-[protein] + CoA + H(+)</text>
        <dbReference type="Rhea" id="RHEA:45948"/>
        <dbReference type="Rhea" id="RHEA-COMP:9752"/>
        <dbReference type="Rhea" id="RHEA-COMP:10731"/>
        <dbReference type="ChEBI" id="CHEBI:15378"/>
        <dbReference type="ChEBI" id="CHEBI:29969"/>
        <dbReference type="ChEBI" id="CHEBI:57287"/>
        <dbReference type="ChEBI" id="CHEBI:57288"/>
        <dbReference type="ChEBI" id="CHEBI:61930"/>
        <dbReference type="EC" id="2.3.1.48"/>
    </reaction>
</comment>
<keyword evidence="12" id="KW-1185">Reference proteome</keyword>
<dbReference type="OMA" id="KECMIAI"/>
<keyword evidence="4" id="KW-0156">Chromatin regulator</keyword>
<accession>A0A915ISP8</accession>
<dbReference type="WBParaSite" id="nRc.2.0.1.t16841-RA">
    <property type="protein sequence ID" value="nRc.2.0.1.t16841-RA"/>
    <property type="gene ID" value="nRc.2.0.1.g16841"/>
</dbReference>
<dbReference type="GO" id="GO:0120518">
    <property type="term" value="F:protein N-terminal-methionine acetyltransferase activity"/>
    <property type="evidence" value="ECO:0007669"/>
    <property type="project" value="UniProtKB-EC"/>
</dbReference>
<protein>
    <recommendedName>
        <fullName evidence="8">N-alpha-acetyltransferase 60</fullName>
        <ecNumber evidence="7">2.3.1.259</ecNumber>
        <ecNumber evidence="1">2.3.1.48</ecNumber>
    </recommendedName>
</protein>
<keyword evidence="5" id="KW-0012">Acyltransferase</keyword>
<dbReference type="EC" id="2.3.1.259" evidence="7"/>
<evidence type="ECO:0000256" key="8">
    <source>
        <dbReference type="ARBA" id="ARBA00026144"/>
    </source>
</evidence>
<evidence type="ECO:0000313" key="13">
    <source>
        <dbReference type="WBParaSite" id="nRc.2.0.1.t16841-RA"/>
    </source>
</evidence>
<dbReference type="PROSITE" id="PS51186">
    <property type="entry name" value="GNAT"/>
    <property type="match status" value="1"/>
</dbReference>
<dbReference type="CDD" id="cd04301">
    <property type="entry name" value="NAT_SF"/>
    <property type="match status" value="1"/>
</dbReference>
<evidence type="ECO:0000256" key="3">
    <source>
        <dbReference type="ARBA" id="ARBA00022829"/>
    </source>
</evidence>
<sequence>MFVFPPKLSAPKSQGLKECMIAIEDNDNDENNSASTPTKIEENNIHLRYLSENDVKDVKSLCGDIFPVEYPDFWYNDIATDPSLWSMAAVSRDKLVGICIAEVKRLNNCNSEDRDILSKSFPANTPVCYILSLGVDKAWRRRGIASILLDQLLAYVKNTSNYGMTGNSACQIKAVYLHVLVSNMEAISFYERRKFK</sequence>
<feature type="domain" description="N-acetyltransferase" evidence="11">
    <location>
        <begin position="45"/>
        <end position="196"/>
    </location>
</feature>
<evidence type="ECO:0000313" key="12">
    <source>
        <dbReference type="Proteomes" id="UP000887565"/>
    </source>
</evidence>
<dbReference type="InterPro" id="IPR016181">
    <property type="entry name" value="Acyl_CoA_acyltransferase"/>
</dbReference>
<dbReference type="SUPFAM" id="SSF55729">
    <property type="entry name" value="Acyl-CoA N-acyltransferases (Nat)"/>
    <property type="match status" value="1"/>
</dbReference>
<dbReference type="PANTHER" id="PTHR14744:SF15">
    <property type="entry name" value="N-ALPHA-ACETYLTRANSFERASE 60"/>
    <property type="match status" value="1"/>
</dbReference>
<evidence type="ECO:0000256" key="6">
    <source>
        <dbReference type="ARBA" id="ARBA00025774"/>
    </source>
</evidence>
<dbReference type="Gene3D" id="3.40.630.30">
    <property type="match status" value="1"/>
</dbReference>
<comment type="similarity">
    <text evidence="6">Belongs to the acetyltransferase family. NAA60 subfamily.</text>
</comment>
<evidence type="ECO:0000256" key="5">
    <source>
        <dbReference type="ARBA" id="ARBA00023315"/>
    </source>
</evidence>
<comment type="catalytic activity">
    <reaction evidence="10">
        <text>N-terminal L-methionyl-[transmembrane protein] + acetyl-CoA = N-terminal N(alpha)-acetyl-L-methionyl-[transmembrane protein] + CoA + H(+)</text>
        <dbReference type="Rhea" id="RHEA:50604"/>
        <dbReference type="Rhea" id="RHEA-COMP:12745"/>
        <dbReference type="Rhea" id="RHEA-COMP:12746"/>
        <dbReference type="ChEBI" id="CHEBI:15378"/>
        <dbReference type="ChEBI" id="CHEBI:57287"/>
        <dbReference type="ChEBI" id="CHEBI:57288"/>
        <dbReference type="ChEBI" id="CHEBI:64731"/>
        <dbReference type="ChEBI" id="CHEBI:133414"/>
        <dbReference type="EC" id="2.3.1.259"/>
    </reaction>
</comment>
<dbReference type="EC" id="2.3.1.48" evidence="1"/>
<evidence type="ECO:0000256" key="2">
    <source>
        <dbReference type="ARBA" id="ARBA00022679"/>
    </source>
</evidence>
<dbReference type="GO" id="GO:0007059">
    <property type="term" value="P:chromosome segregation"/>
    <property type="evidence" value="ECO:0007669"/>
    <property type="project" value="UniProtKB-KW"/>
</dbReference>
<evidence type="ECO:0000256" key="7">
    <source>
        <dbReference type="ARBA" id="ARBA00026111"/>
    </source>
</evidence>
<organism evidence="12 13">
    <name type="scientific">Romanomermis culicivorax</name>
    <name type="common">Nematode worm</name>
    <dbReference type="NCBI Taxonomy" id="13658"/>
    <lineage>
        <taxon>Eukaryota</taxon>
        <taxon>Metazoa</taxon>
        <taxon>Ecdysozoa</taxon>
        <taxon>Nematoda</taxon>
        <taxon>Enoplea</taxon>
        <taxon>Dorylaimia</taxon>
        <taxon>Mermithida</taxon>
        <taxon>Mermithoidea</taxon>
        <taxon>Mermithidae</taxon>
        <taxon>Romanomermis</taxon>
    </lineage>
</organism>
<dbReference type="InterPro" id="IPR045141">
    <property type="entry name" value="NAA60-like"/>
</dbReference>
<keyword evidence="3" id="KW-0159">Chromosome partition</keyword>
<reference evidence="13" key="1">
    <citation type="submission" date="2022-11" db="UniProtKB">
        <authorList>
            <consortium name="WormBaseParasite"/>
        </authorList>
    </citation>
    <scope>IDENTIFICATION</scope>
</reference>
<dbReference type="InterPro" id="IPR000182">
    <property type="entry name" value="GNAT_dom"/>
</dbReference>
<dbReference type="Proteomes" id="UP000887565">
    <property type="component" value="Unplaced"/>
</dbReference>